<dbReference type="AlphaFoldDB" id="A0ABD1CZG5"/>
<accession>A0ABD1CZG5</accession>
<evidence type="ECO:0000313" key="2">
    <source>
        <dbReference type="Proteomes" id="UP001562425"/>
    </source>
</evidence>
<gene>
    <name evidence="1" type="ORF">pipiens_013182</name>
</gene>
<dbReference type="EMBL" id="JBEHCU010008447">
    <property type="protein sequence ID" value="KAL1382853.1"/>
    <property type="molecule type" value="Genomic_DNA"/>
</dbReference>
<evidence type="ECO:0000313" key="1">
    <source>
        <dbReference type="EMBL" id="KAL1382853.1"/>
    </source>
</evidence>
<comment type="caution">
    <text evidence="1">The sequence shown here is derived from an EMBL/GenBank/DDBJ whole genome shotgun (WGS) entry which is preliminary data.</text>
</comment>
<dbReference type="Proteomes" id="UP001562425">
    <property type="component" value="Unassembled WGS sequence"/>
</dbReference>
<keyword evidence="2" id="KW-1185">Reference proteome</keyword>
<sequence>MVPMQIPVQILHPKDVRAGSKPPRRKVTTKAAVKSALAHRHCNQKSGFAIPTPAATIKDAFFATDSLGESRIVWT</sequence>
<organism evidence="1 2">
    <name type="scientific">Culex pipiens pipiens</name>
    <name type="common">Northern house mosquito</name>
    <dbReference type="NCBI Taxonomy" id="38569"/>
    <lineage>
        <taxon>Eukaryota</taxon>
        <taxon>Metazoa</taxon>
        <taxon>Ecdysozoa</taxon>
        <taxon>Arthropoda</taxon>
        <taxon>Hexapoda</taxon>
        <taxon>Insecta</taxon>
        <taxon>Pterygota</taxon>
        <taxon>Neoptera</taxon>
        <taxon>Endopterygota</taxon>
        <taxon>Diptera</taxon>
        <taxon>Nematocera</taxon>
        <taxon>Culicoidea</taxon>
        <taxon>Culicidae</taxon>
        <taxon>Culicinae</taxon>
        <taxon>Culicini</taxon>
        <taxon>Culex</taxon>
        <taxon>Culex</taxon>
    </lineage>
</organism>
<proteinExistence type="predicted"/>
<name>A0ABD1CZG5_CULPP</name>
<reference evidence="1 2" key="1">
    <citation type="submission" date="2024-05" db="EMBL/GenBank/DDBJ databases">
        <title>Culex pipiens pipiens assembly and annotation.</title>
        <authorList>
            <person name="Alout H."/>
            <person name="Durand T."/>
        </authorList>
    </citation>
    <scope>NUCLEOTIDE SEQUENCE [LARGE SCALE GENOMIC DNA]</scope>
    <source>
        <strain evidence="1">HA-2024</strain>
        <tissue evidence="1">Whole body</tissue>
    </source>
</reference>
<protein>
    <submittedName>
        <fullName evidence="1">Uncharacterized protein</fullName>
    </submittedName>
</protein>